<dbReference type="Proteomes" id="UP000236333">
    <property type="component" value="Unassembled WGS sequence"/>
</dbReference>
<dbReference type="InterPro" id="IPR016181">
    <property type="entry name" value="Acyl_CoA_acyltransferase"/>
</dbReference>
<evidence type="ECO:0000313" key="3">
    <source>
        <dbReference type="Proteomes" id="UP000236333"/>
    </source>
</evidence>
<evidence type="ECO:0000256" key="1">
    <source>
        <dbReference type="SAM" id="SignalP"/>
    </source>
</evidence>
<feature type="chain" id="PRO_5014408073" evidence="1">
    <location>
        <begin position="40"/>
        <end position="419"/>
    </location>
</feature>
<dbReference type="SUPFAM" id="SSF55729">
    <property type="entry name" value="Acyl-CoA N-acyltransferases (Nat)"/>
    <property type="match status" value="1"/>
</dbReference>
<gene>
    <name evidence="2" type="ORF">TSOC_006603</name>
</gene>
<dbReference type="AlphaFoldDB" id="A0A2J8A3B5"/>
<dbReference type="Gene3D" id="3.40.630.30">
    <property type="match status" value="1"/>
</dbReference>
<proteinExistence type="predicted"/>
<protein>
    <submittedName>
        <fullName evidence="2">Uncharacterized protein</fullName>
    </submittedName>
</protein>
<keyword evidence="1" id="KW-0732">Signal</keyword>
<organism evidence="2 3">
    <name type="scientific">Tetrabaena socialis</name>
    <dbReference type="NCBI Taxonomy" id="47790"/>
    <lineage>
        <taxon>Eukaryota</taxon>
        <taxon>Viridiplantae</taxon>
        <taxon>Chlorophyta</taxon>
        <taxon>core chlorophytes</taxon>
        <taxon>Chlorophyceae</taxon>
        <taxon>CS clade</taxon>
        <taxon>Chlamydomonadales</taxon>
        <taxon>Tetrabaenaceae</taxon>
        <taxon>Tetrabaena</taxon>
    </lineage>
</organism>
<evidence type="ECO:0000313" key="2">
    <source>
        <dbReference type="EMBL" id="PNH06988.1"/>
    </source>
</evidence>
<dbReference type="EMBL" id="PGGS01000204">
    <property type="protein sequence ID" value="PNH06988.1"/>
    <property type="molecule type" value="Genomic_DNA"/>
</dbReference>
<feature type="signal peptide" evidence="1">
    <location>
        <begin position="1"/>
        <end position="39"/>
    </location>
</feature>
<name>A0A2J8A3B5_9CHLO</name>
<comment type="caution">
    <text evidence="2">The sequence shown here is derived from an EMBL/GenBank/DDBJ whole genome shotgun (WGS) entry which is preliminary data.</text>
</comment>
<dbReference type="OrthoDB" id="546260at2759"/>
<accession>A0A2J8A3B5</accession>
<keyword evidence="3" id="KW-1185">Reference proteome</keyword>
<sequence>MVLLPRLLLWHHFSLRAYLPGLPMRWRLLLGLFPLNVVARPSNDASVGLQGWRSGLLRRLDLCFPVLNVFDTPGQREAGFVEWPLFDIFKVDLQGLTSWADYLATLGRMERRKVRQRTKLFASFIADGRLQLQAVQLGPAVFVSVPAPAGSGTTPPTATAAREAAPPLPVPVVPASVAEAEALLARLWSLYERTGARNGFVECDRATFERLVREAPGMQAILVREGGGTALDSIIAFGLTLPQRDSLQLLYSGLEYDNPLVRQSNCYFQIMFTAIQLALEHNRQRSEKAGHRDSGELAAAMKAEGRGCTAGGSSSMCRIGDGTCNTGIDSYGAPAAKPGAADGGMALAAAGTPPPPRHAAVGLIAWLDLGPGHRFVKEHVGAMGHPLSLYTRSSNPIFQLLSKRLLSRYFSAAALVKDP</sequence>
<reference evidence="2 3" key="1">
    <citation type="journal article" date="2017" name="Mol. Biol. Evol.">
        <title>The 4-celled Tetrabaena socialis nuclear genome reveals the essential components for genetic control of cell number at the origin of multicellularity in the volvocine lineage.</title>
        <authorList>
            <person name="Featherston J."/>
            <person name="Arakaki Y."/>
            <person name="Hanschen E.R."/>
            <person name="Ferris P.J."/>
            <person name="Michod R.E."/>
            <person name="Olson B.J.S.C."/>
            <person name="Nozaki H."/>
            <person name="Durand P.M."/>
        </authorList>
    </citation>
    <scope>NUCLEOTIDE SEQUENCE [LARGE SCALE GENOMIC DNA]</scope>
    <source>
        <strain evidence="2 3">NIES-571</strain>
    </source>
</reference>